<comment type="caution">
    <text evidence="2">The sequence shown here is derived from an EMBL/GenBank/DDBJ whole genome shotgun (WGS) entry which is preliminary data.</text>
</comment>
<dbReference type="AlphaFoldDB" id="A0A8H7QEA6"/>
<dbReference type="EMBL" id="JAEPRD010000538">
    <property type="protein sequence ID" value="KAG2190857.1"/>
    <property type="molecule type" value="Genomic_DNA"/>
</dbReference>
<organism evidence="2 3">
    <name type="scientific">Mucor saturninus</name>
    <dbReference type="NCBI Taxonomy" id="64648"/>
    <lineage>
        <taxon>Eukaryota</taxon>
        <taxon>Fungi</taxon>
        <taxon>Fungi incertae sedis</taxon>
        <taxon>Mucoromycota</taxon>
        <taxon>Mucoromycotina</taxon>
        <taxon>Mucoromycetes</taxon>
        <taxon>Mucorales</taxon>
        <taxon>Mucorineae</taxon>
        <taxon>Mucoraceae</taxon>
        <taxon>Mucor</taxon>
    </lineage>
</organism>
<dbReference type="Proteomes" id="UP000603453">
    <property type="component" value="Unassembled WGS sequence"/>
</dbReference>
<reference evidence="2" key="1">
    <citation type="submission" date="2020-12" db="EMBL/GenBank/DDBJ databases">
        <title>Metabolic potential, ecology and presence of endohyphal bacteria is reflected in genomic diversity of Mucoromycotina.</title>
        <authorList>
            <person name="Muszewska A."/>
            <person name="Okrasinska A."/>
            <person name="Steczkiewicz K."/>
            <person name="Drgas O."/>
            <person name="Orlowska M."/>
            <person name="Perlinska-Lenart U."/>
            <person name="Aleksandrzak-Piekarczyk T."/>
            <person name="Szatraj K."/>
            <person name="Zielenkiewicz U."/>
            <person name="Pilsyk S."/>
            <person name="Malc E."/>
            <person name="Mieczkowski P."/>
            <person name="Kruszewska J.S."/>
            <person name="Biernat P."/>
            <person name="Pawlowska J."/>
        </authorList>
    </citation>
    <scope>NUCLEOTIDE SEQUENCE</scope>
    <source>
        <strain evidence="2">WA0000017839</strain>
    </source>
</reference>
<name>A0A8H7QEA6_9FUNG</name>
<gene>
    <name evidence="2" type="ORF">INT47_009815</name>
</gene>
<sequence length="269" mass="30994">MNTNSTLRTTQSSRRQALTDEIPVTRAEFEQQVARTQALEARLQERDAQTPQLTRRQAAAKNKHLNDILKSLMENPMYSFDFTLHGLYDGNNKHVFDLLKAAACRSQYCIDNFLDQQGNFLPGKYHWFKQVCSSRYTTLRKKHLRAMKTVAEKEALACARRVESRKARKFENRVQTWSTFGTTIAEEFSVPVVEAESFMQLAYMSDEEDGEYRNGSNQAKTIVVRTPSWRSIKLNQLFAKLDEVRLNNNPSTGLCKESVVFGYDSLKNK</sequence>
<evidence type="ECO:0000313" key="2">
    <source>
        <dbReference type="EMBL" id="KAG2190857.1"/>
    </source>
</evidence>
<keyword evidence="3" id="KW-1185">Reference proteome</keyword>
<evidence type="ECO:0000256" key="1">
    <source>
        <dbReference type="SAM" id="Coils"/>
    </source>
</evidence>
<keyword evidence="1" id="KW-0175">Coiled coil</keyword>
<evidence type="ECO:0000313" key="3">
    <source>
        <dbReference type="Proteomes" id="UP000603453"/>
    </source>
</evidence>
<accession>A0A8H7QEA6</accession>
<protein>
    <submittedName>
        <fullName evidence="2">Uncharacterized protein</fullName>
    </submittedName>
</protein>
<proteinExistence type="predicted"/>
<feature type="coiled-coil region" evidence="1">
    <location>
        <begin position="26"/>
        <end position="75"/>
    </location>
</feature>